<dbReference type="RefSeq" id="WP_009542840.1">
    <property type="nucleotide sequence ID" value="NZ_ANHY01000033.1"/>
</dbReference>
<evidence type="ECO:0000313" key="2">
    <source>
        <dbReference type="EMBL" id="EKV26271.1"/>
    </source>
</evidence>
<dbReference type="ESTHER" id="9prot-k9hby5">
    <property type="family name" value="NLS3-Tex30"/>
</dbReference>
<keyword evidence="3" id="KW-1185">Reference proteome</keyword>
<dbReference type="InterPro" id="IPR026555">
    <property type="entry name" value="NSL3/Tex30"/>
</dbReference>
<accession>K9HBY5</accession>
<protein>
    <recommendedName>
        <fullName evidence="1">KANL3/Tex30 alpha/beta hydrolase-like domain-containing protein</fullName>
    </recommendedName>
</protein>
<name>K9HBY5_9PROT</name>
<dbReference type="PANTHER" id="PTHR13136:SF11">
    <property type="entry name" value="TESTIS-EXPRESSED PROTEIN 30"/>
    <property type="match status" value="1"/>
</dbReference>
<dbReference type="Gene3D" id="3.40.50.1820">
    <property type="entry name" value="alpha/beta hydrolase"/>
    <property type="match status" value="1"/>
</dbReference>
<organism evidence="2 3">
    <name type="scientific">Caenispirillum salinarum AK4</name>
    <dbReference type="NCBI Taxonomy" id="1238182"/>
    <lineage>
        <taxon>Bacteria</taxon>
        <taxon>Pseudomonadati</taxon>
        <taxon>Pseudomonadota</taxon>
        <taxon>Alphaproteobacteria</taxon>
        <taxon>Rhodospirillales</taxon>
        <taxon>Novispirillaceae</taxon>
        <taxon>Caenispirillum</taxon>
    </lineage>
</organism>
<dbReference type="SUPFAM" id="SSF53474">
    <property type="entry name" value="alpha/beta-Hydrolases"/>
    <property type="match status" value="1"/>
</dbReference>
<evidence type="ECO:0000313" key="3">
    <source>
        <dbReference type="Proteomes" id="UP000009881"/>
    </source>
</evidence>
<dbReference type="InterPro" id="IPR029058">
    <property type="entry name" value="AB_hydrolase_fold"/>
</dbReference>
<dbReference type="STRING" id="1238182.C882_2849"/>
<feature type="domain" description="KANL3/Tex30 alpha/beta hydrolase-like" evidence="1">
    <location>
        <begin position="14"/>
        <end position="201"/>
    </location>
</feature>
<proteinExistence type="predicted"/>
<dbReference type="AlphaFoldDB" id="K9HBY5"/>
<dbReference type="PANTHER" id="PTHR13136">
    <property type="entry name" value="TESTIS DEVELOPMENT PROTEIN PRTD"/>
    <property type="match status" value="1"/>
</dbReference>
<evidence type="ECO:0000259" key="1">
    <source>
        <dbReference type="Pfam" id="PF20408"/>
    </source>
</evidence>
<gene>
    <name evidence="2" type="ORF">C882_2849</name>
</gene>
<dbReference type="eggNOG" id="COG3571">
    <property type="taxonomic scope" value="Bacteria"/>
</dbReference>
<dbReference type="OrthoDB" id="652634at2"/>
<dbReference type="Proteomes" id="UP000009881">
    <property type="component" value="Unassembled WGS sequence"/>
</dbReference>
<dbReference type="PATRIC" id="fig|1238182.3.peg.4400"/>
<dbReference type="Pfam" id="PF20408">
    <property type="entry name" value="Abhydrolase_11"/>
    <property type="match status" value="1"/>
</dbReference>
<dbReference type="InterPro" id="IPR046879">
    <property type="entry name" value="KANL3/Tex30_Abhydrolase"/>
</dbReference>
<sequence length="206" mass="22056">MDMIDQGPKDAPLTVALAHGAGAAMDTPFMDTIAAGLAADGWRVVRFEFPYMAQRRTGGSKRPPDRQPVLLDTWRAVVADLGDPSRLVIGGKSMGGRMASLIADEAGVGGLVCLGYPFHPPGKPDRLRTAHLETIEMPTLICQGTRDTMGGRDLVAGLGLSPAIRLHWAEDGDHSLKPRKSSGRDNAVNLAECVTAITDFLRELKM</sequence>
<dbReference type="EMBL" id="ANHY01000033">
    <property type="protein sequence ID" value="EKV26271.1"/>
    <property type="molecule type" value="Genomic_DNA"/>
</dbReference>
<comment type="caution">
    <text evidence="2">The sequence shown here is derived from an EMBL/GenBank/DDBJ whole genome shotgun (WGS) entry which is preliminary data.</text>
</comment>
<reference evidence="2 3" key="1">
    <citation type="journal article" date="2013" name="Genome Announc.">
        <title>Draft Genome Sequence of an Alphaproteobacterium, Caenispirillum salinarum AK4(T), Isolated from a Solar Saltern.</title>
        <authorList>
            <person name="Khatri I."/>
            <person name="Singh A."/>
            <person name="Korpole S."/>
            <person name="Pinnaka A.K."/>
            <person name="Subramanian S."/>
        </authorList>
    </citation>
    <scope>NUCLEOTIDE SEQUENCE [LARGE SCALE GENOMIC DNA]</scope>
    <source>
        <strain evidence="2 3">AK4</strain>
    </source>
</reference>